<keyword evidence="5" id="KW-1185">Reference proteome</keyword>
<dbReference type="RefSeq" id="XP_056477042.1">
    <property type="nucleotide sequence ID" value="XM_056616685.1"/>
</dbReference>
<dbReference type="Pfam" id="PF25289">
    <property type="entry name" value="DUF7877"/>
    <property type="match status" value="1"/>
</dbReference>
<sequence>MSADESGNATPVAAINGEPRPETNLSATPGKRKRSVQDEKVGPESSSSAPHEKTNLHENLRNLVQLLVKHDSNNLKLLSCPFPTSTTKPRAKRAKVSSDHETSNVQSRVESGRYNTLQEFLADIERASSAVIERNQNQSNGSTNPDGTPLNEVVNRIAAFKKHMNSLIGQSFVNQPDVKAESPDDDSDDQILSTVAHVGAREDKQALTIFGNASTPAHPKQLFSSLQKSVKMPLPSSDVDEEKFVEVQGELREGGLPNGISTTKVVPYNLDSASQPRKRTFGEVFAPRTGLPQLERPRRRSNRSTSVSWIDPFDAMFNPRSLYDERSSYALAPLPSGHWLRYGGVTSSPSFWARADKQNPGGYSGPKGGDPAILTDDESSLLQGVYSSFAPSYDSSESVVQHDAKNMVWWEKRGSKRLRALLSLQNEDEEVTTAQPGSIGDLDESALEEMVKSFNPEDFAVNLSEQNESSNVDPESREVEELLAEISDLLDTLSSYQKIRHLTLPSSEGDNTNTESKETPVPEVHDPEAPSDAERDVYETLKASLLAIIGNLPPYAIAKLDGDQLAELNISQKILVENSDYSGTMERDDFTLHQERNAAMAAAAANANRTSTPSAPRPGGYQGPPPVYNQRAMSANAQVPPRPNFPTPQHGRQPSNAGNFTPGYAGGRPPSTPSQRPVYNTPQQYAQGNQHYGQANNAPQFQRPPSNGFAQSPQPYTPRPGQPAGYNATPQTRTPYANAGAVPTPPYARGSPSQGHYSNSAAAAIHARSAAEQAARTQYAAAQQRQSSSTPQPHGFEARQSQEGSLTPGSKQNGTPVPS</sequence>
<evidence type="ECO:0000259" key="3">
    <source>
        <dbReference type="Pfam" id="PF25289"/>
    </source>
</evidence>
<feature type="compositionally biased region" description="Basic and acidic residues" evidence="1">
    <location>
        <begin position="515"/>
        <end position="532"/>
    </location>
</feature>
<feature type="region of interest" description="Disordered" evidence="1">
    <location>
        <begin position="81"/>
        <end position="109"/>
    </location>
</feature>
<protein>
    <submittedName>
        <fullName evidence="4">Uncharacterized protein</fullName>
    </submittedName>
</protein>
<dbReference type="OrthoDB" id="5354458at2759"/>
<dbReference type="InterPro" id="IPR057199">
    <property type="entry name" value="DUF7877"/>
</dbReference>
<gene>
    <name evidence="4" type="ORF">N7532_004191</name>
</gene>
<dbReference type="Proteomes" id="UP001149074">
    <property type="component" value="Unassembled WGS sequence"/>
</dbReference>
<evidence type="ECO:0000256" key="1">
    <source>
        <dbReference type="SAM" id="MobiDB-lite"/>
    </source>
</evidence>
<reference evidence="4" key="2">
    <citation type="journal article" date="2023" name="IMA Fungus">
        <title>Comparative genomic study of the Penicillium genus elucidates a diverse pangenome and 15 lateral gene transfer events.</title>
        <authorList>
            <person name="Petersen C."/>
            <person name="Sorensen T."/>
            <person name="Nielsen M.R."/>
            <person name="Sondergaard T.E."/>
            <person name="Sorensen J.L."/>
            <person name="Fitzpatrick D.A."/>
            <person name="Frisvad J.C."/>
            <person name="Nielsen K.L."/>
        </authorList>
    </citation>
    <scope>NUCLEOTIDE SEQUENCE</scope>
    <source>
        <strain evidence="4">IBT 30761</strain>
    </source>
</reference>
<feature type="compositionally biased region" description="Polar residues" evidence="1">
    <location>
        <begin position="799"/>
        <end position="819"/>
    </location>
</feature>
<organism evidence="4 5">
    <name type="scientific">Penicillium argentinense</name>
    <dbReference type="NCBI Taxonomy" id="1131581"/>
    <lineage>
        <taxon>Eukaryota</taxon>
        <taxon>Fungi</taxon>
        <taxon>Dikarya</taxon>
        <taxon>Ascomycota</taxon>
        <taxon>Pezizomycotina</taxon>
        <taxon>Eurotiomycetes</taxon>
        <taxon>Eurotiomycetidae</taxon>
        <taxon>Eurotiales</taxon>
        <taxon>Aspergillaceae</taxon>
        <taxon>Penicillium</taxon>
    </lineage>
</organism>
<feature type="domain" description="DUF7877" evidence="3">
    <location>
        <begin position="56"/>
        <end position="167"/>
    </location>
</feature>
<feature type="compositionally biased region" description="Polar residues" evidence="1">
    <location>
        <begin position="751"/>
        <end position="760"/>
    </location>
</feature>
<feature type="region of interest" description="Disordered" evidence="1">
    <location>
        <begin position="1"/>
        <end position="55"/>
    </location>
</feature>
<evidence type="ECO:0000313" key="5">
    <source>
        <dbReference type="Proteomes" id="UP001149074"/>
    </source>
</evidence>
<proteinExistence type="predicted"/>
<dbReference type="Pfam" id="PF25009">
    <property type="entry name" value="DUF7785"/>
    <property type="match status" value="1"/>
</dbReference>
<feature type="region of interest" description="Disordered" evidence="1">
    <location>
        <begin position="502"/>
        <end position="532"/>
    </location>
</feature>
<comment type="caution">
    <text evidence="4">The sequence shown here is derived from an EMBL/GenBank/DDBJ whole genome shotgun (WGS) entry which is preliminary data.</text>
</comment>
<reference evidence="4" key="1">
    <citation type="submission" date="2022-11" db="EMBL/GenBank/DDBJ databases">
        <authorList>
            <person name="Petersen C."/>
        </authorList>
    </citation>
    <scope>NUCLEOTIDE SEQUENCE</scope>
    <source>
        <strain evidence="4">IBT 30761</strain>
    </source>
</reference>
<dbReference type="EMBL" id="JAPQKI010000004">
    <property type="protein sequence ID" value="KAJ5103662.1"/>
    <property type="molecule type" value="Genomic_DNA"/>
</dbReference>
<feature type="compositionally biased region" description="Polar residues" evidence="1">
    <location>
        <begin position="504"/>
        <end position="514"/>
    </location>
</feature>
<evidence type="ECO:0000259" key="2">
    <source>
        <dbReference type="Pfam" id="PF25009"/>
    </source>
</evidence>
<dbReference type="GeneID" id="81355664"/>
<feature type="compositionally biased region" description="Low complexity" evidence="1">
    <location>
        <begin position="761"/>
        <end position="793"/>
    </location>
</feature>
<feature type="region of interest" description="Disordered" evidence="1">
    <location>
        <begin position="601"/>
        <end position="819"/>
    </location>
</feature>
<dbReference type="AlphaFoldDB" id="A0A9W9FNW3"/>
<dbReference type="InterPro" id="IPR056687">
    <property type="entry name" value="DUF7785"/>
</dbReference>
<name>A0A9W9FNW3_9EURO</name>
<feature type="compositionally biased region" description="Polar residues" evidence="1">
    <location>
        <begin position="650"/>
        <end position="659"/>
    </location>
</feature>
<accession>A0A9W9FNW3</accession>
<feature type="compositionally biased region" description="Polar residues" evidence="1">
    <location>
        <begin position="673"/>
        <end position="714"/>
    </location>
</feature>
<feature type="domain" description="DUF7785" evidence="2">
    <location>
        <begin position="477"/>
        <end position="576"/>
    </location>
</feature>
<evidence type="ECO:0000313" key="4">
    <source>
        <dbReference type="EMBL" id="KAJ5103662.1"/>
    </source>
</evidence>